<dbReference type="Gene3D" id="1.20.120.530">
    <property type="entry name" value="GntR ligand-binding domain-like"/>
    <property type="match status" value="1"/>
</dbReference>
<evidence type="ECO:0000259" key="4">
    <source>
        <dbReference type="PROSITE" id="PS50949"/>
    </source>
</evidence>
<protein>
    <submittedName>
        <fullName evidence="5">FadR family transcriptional regulator</fullName>
    </submittedName>
</protein>
<dbReference type="Pfam" id="PF07729">
    <property type="entry name" value="FCD"/>
    <property type="match status" value="1"/>
</dbReference>
<dbReference type="InterPro" id="IPR011711">
    <property type="entry name" value="GntR_C"/>
</dbReference>
<gene>
    <name evidence="5" type="ORF">F8O03_09915</name>
</gene>
<proteinExistence type="predicted"/>
<evidence type="ECO:0000256" key="1">
    <source>
        <dbReference type="ARBA" id="ARBA00023015"/>
    </source>
</evidence>
<dbReference type="InterPro" id="IPR036388">
    <property type="entry name" value="WH-like_DNA-bd_sf"/>
</dbReference>
<sequence>MLQCGRMKAIPTKGALMPGTARTQRTPQAGIIRQKRLSDQVADAIKDDILARGLEPGDKLPSERQLCEAYGVSRTVIREAVQALTAKSIVIATPGSGLTVARASIDDVGQMLQMFLRNGPEVPYLQLHEVRATLEVSVAGLAAERIDEVGISALADLCEQLPSFSDDIAAASRNDYDFHRGLAVATGNDFFVTLYDVLGEGLMQTRIATFSFDPRRIEVVARAHAAIVAGLAAHDSDGASSAMVDHLGEVRETWILHQSHPSA</sequence>
<dbReference type="OrthoDB" id="3172099at2"/>
<comment type="caution">
    <text evidence="5">The sequence shown here is derived from an EMBL/GenBank/DDBJ whole genome shotgun (WGS) entry which is preliminary data.</text>
</comment>
<keyword evidence="1" id="KW-0805">Transcription regulation</keyword>
<evidence type="ECO:0000313" key="6">
    <source>
        <dbReference type="Proteomes" id="UP000490386"/>
    </source>
</evidence>
<dbReference type="EMBL" id="WBJX01000003">
    <property type="protein sequence ID" value="KAB1637533.1"/>
    <property type="molecule type" value="Genomic_DNA"/>
</dbReference>
<dbReference type="AlphaFoldDB" id="A0A7J5B0T5"/>
<dbReference type="Pfam" id="PF00392">
    <property type="entry name" value="GntR"/>
    <property type="match status" value="1"/>
</dbReference>
<dbReference type="InterPro" id="IPR008920">
    <property type="entry name" value="TF_FadR/GntR_C"/>
</dbReference>
<organism evidence="5 6">
    <name type="scientific">Pseudoclavibacter terrae</name>
    <dbReference type="NCBI Taxonomy" id="1530195"/>
    <lineage>
        <taxon>Bacteria</taxon>
        <taxon>Bacillati</taxon>
        <taxon>Actinomycetota</taxon>
        <taxon>Actinomycetes</taxon>
        <taxon>Micrococcales</taxon>
        <taxon>Microbacteriaceae</taxon>
        <taxon>Pseudoclavibacter</taxon>
    </lineage>
</organism>
<dbReference type="SMART" id="SM00345">
    <property type="entry name" value="HTH_GNTR"/>
    <property type="match status" value="1"/>
</dbReference>
<reference evidence="5 6" key="1">
    <citation type="submission" date="2019-09" db="EMBL/GenBank/DDBJ databases">
        <title>Phylogeny of genus Pseudoclavibacter and closely related genus.</title>
        <authorList>
            <person name="Li Y."/>
        </authorList>
    </citation>
    <scope>NUCLEOTIDE SEQUENCE [LARGE SCALE GENOMIC DNA]</scope>
    <source>
        <strain evidence="5 6">THG-MD12</strain>
    </source>
</reference>
<keyword evidence="3" id="KW-0804">Transcription</keyword>
<keyword evidence="2" id="KW-0238">DNA-binding</keyword>
<dbReference type="PROSITE" id="PS50949">
    <property type="entry name" value="HTH_GNTR"/>
    <property type="match status" value="1"/>
</dbReference>
<dbReference type="SMART" id="SM00895">
    <property type="entry name" value="FCD"/>
    <property type="match status" value="1"/>
</dbReference>
<name>A0A7J5B0T5_9MICO</name>
<dbReference type="InterPro" id="IPR036390">
    <property type="entry name" value="WH_DNA-bd_sf"/>
</dbReference>
<dbReference type="GO" id="GO:0003677">
    <property type="term" value="F:DNA binding"/>
    <property type="evidence" value="ECO:0007669"/>
    <property type="project" value="UniProtKB-KW"/>
</dbReference>
<evidence type="ECO:0000256" key="3">
    <source>
        <dbReference type="ARBA" id="ARBA00023163"/>
    </source>
</evidence>
<dbReference type="Proteomes" id="UP000490386">
    <property type="component" value="Unassembled WGS sequence"/>
</dbReference>
<feature type="domain" description="HTH gntR-type" evidence="4">
    <location>
        <begin position="35"/>
        <end position="103"/>
    </location>
</feature>
<evidence type="ECO:0000256" key="2">
    <source>
        <dbReference type="ARBA" id="ARBA00023125"/>
    </source>
</evidence>
<dbReference type="Gene3D" id="1.10.10.10">
    <property type="entry name" value="Winged helix-like DNA-binding domain superfamily/Winged helix DNA-binding domain"/>
    <property type="match status" value="1"/>
</dbReference>
<dbReference type="SUPFAM" id="SSF48008">
    <property type="entry name" value="GntR ligand-binding domain-like"/>
    <property type="match status" value="1"/>
</dbReference>
<dbReference type="GO" id="GO:0003700">
    <property type="term" value="F:DNA-binding transcription factor activity"/>
    <property type="evidence" value="ECO:0007669"/>
    <property type="project" value="InterPro"/>
</dbReference>
<dbReference type="SUPFAM" id="SSF46785">
    <property type="entry name" value="Winged helix' DNA-binding domain"/>
    <property type="match status" value="1"/>
</dbReference>
<dbReference type="CDD" id="cd07377">
    <property type="entry name" value="WHTH_GntR"/>
    <property type="match status" value="1"/>
</dbReference>
<dbReference type="PANTHER" id="PTHR43537:SF5">
    <property type="entry name" value="UXU OPERON TRANSCRIPTIONAL REGULATOR"/>
    <property type="match status" value="1"/>
</dbReference>
<dbReference type="PRINTS" id="PR00035">
    <property type="entry name" value="HTHGNTR"/>
</dbReference>
<dbReference type="InterPro" id="IPR000524">
    <property type="entry name" value="Tscrpt_reg_HTH_GntR"/>
</dbReference>
<evidence type="ECO:0000313" key="5">
    <source>
        <dbReference type="EMBL" id="KAB1637533.1"/>
    </source>
</evidence>
<keyword evidence="6" id="KW-1185">Reference proteome</keyword>
<accession>A0A7J5B0T5</accession>
<dbReference type="PANTHER" id="PTHR43537">
    <property type="entry name" value="TRANSCRIPTIONAL REGULATOR, GNTR FAMILY"/>
    <property type="match status" value="1"/>
</dbReference>